<organism evidence="1 2">
    <name type="scientific">Phlebia brevispora</name>
    <dbReference type="NCBI Taxonomy" id="194682"/>
    <lineage>
        <taxon>Eukaryota</taxon>
        <taxon>Fungi</taxon>
        <taxon>Dikarya</taxon>
        <taxon>Basidiomycota</taxon>
        <taxon>Agaricomycotina</taxon>
        <taxon>Agaricomycetes</taxon>
        <taxon>Polyporales</taxon>
        <taxon>Meruliaceae</taxon>
        <taxon>Phlebia</taxon>
    </lineage>
</organism>
<dbReference type="Proteomes" id="UP001148662">
    <property type="component" value="Unassembled WGS sequence"/>
</dbReference>
<proteinExistence type="predicted"/>
<reference evidence="1" key="1">
    <citation type="submission" date="2022-07" db="EMBL/GenBank/DDBJ databases">
        <title>Genome Sequence of Phlebia brevispora.</title>
        <authorList>
            <person name="Buettner E."/>
        </authorList>
    </citation>
    <scope>NUCLEOTIDE SEQUENCE</scope>
    <source>
        <strain evidence="1">MPL23</strain>
    </source>
</reference>
<comment type="caution">
    <text evidence="1">The sequence shown here is derived from an EMBL/GenBank/DDBJ whole genome shotgun (WGS) entry which is preliminary data.</text>
</comment>
<evidence type="ECO:0000313" key="1">
    <source>
        <dbReference type="EMBL" id="KAJ3548265.1"/>
    </source>
</evidence>
<sequence>MNSTSVHTTDAVFDTPRYVKGEPLKMAARRYSIHDHSVSDGLTLLFLHGTGNHKEHWEPTIDRLYHFQNEDKKDFTIREVWALDWQTHGDSAVLNAEAFNEPFSRATVADWAAAIVDFVRVHLASHRIICVAHSGDRIRSLYSLLYYAETAHIPYESIIIIEPGIVDHETFAANPQDRKQVDRLVKVITTRRNEWASHEAAYAWFLQRAPWNTWDPRVVRLFAYKGLRPIQPGETRVTTKCDRMHEAQNLTEHQSVFQGVAQIGRVCVDVPIHAIFGEVNDFPIQHARACLTDIRKGREMASISTIPGAGHMVVQQQPDLLADVLRGIFAKSSPRQTIFPIPDKYFTARL</sequence>
<protein>
    <submittedName>
        <fullName evidence="1">Uncharacterized protein</fullName>
    </submittedName>
</protein>
<dbReference type="EMBL" id="JANHOG010000967">
    <property type="protein sequence ID" value="KAJ3548265.1"/>
    <property type="molecule type" value="Genomic_DNA"/>
</dbReference>
<gene>
    <name evidence="1" type="ORF">NM688_g5318</name>
</gene>
<keyword evidence="2" id="KW-1185">Reference proteome</keyword>
<evidence type="ECO:0000313" key="2">
    <source>
        <dbReference type="Proteomes" id="UP001148662"/>
    </source>
</evidence>
<name>A0ACC1SXA2_9APHY</name>
<accession>A0ACC1SXA2</accession>